<dbReference type="OrthoDB" id="3230070at2759"/>
<reference evidence="1" key="1">
    <citation type="submission" date="2020-11" db="EMBL/GenBank/DDBJ databases">
        <authorList>
            <consortium name="DOE Joint Genome Institute"/>
            <person name="Ahrendt S."/>
            <person name="Riley R."/>
            <person name="Andreopoulos W."/>
            <person name="Labutti K."/>
            <person name="Pangilinan J."/>
            <person name="Ruiz-Duenas F.J."/>
            <person name="Barrasa J.M."/>
            <person name="Sanchez-Garcia M."/>
            <person name="Camarero S."/>
            <person name="Miyauchi S."/>
            <person name="Serrano A."/>
            <person name="Linde D."/>
            <person name="Babiker R."/>
            <person name="Drula E."/>
            <person name="Ayuso-Fernandez I."/>
            <person name="Pacheco R."/>
            <person name="Padilla G."/>
            <person name="Ferreira P."/>
            <person name="Barriuso J."/>
            <person name="Kellner H."/>
            <person name="Castanera R."/>
            <person name="Alfaro M."/>
            <person name="Ramirez L."/>
            <person name="Pisabarro A.G."/>
            <person name="Kuo A."/>
            <person name="Tritt A."/>
            <person name="Lipzen A."/>
            <person name="He G."/>
            <person name="Yan M."/>
            <person name="Ng V."/>
            <person name="Cullen D."/>
            <person name="Martin F."/>
            <person name="Rosso M.-N."/>
            <person name="Henrissat B."/>
            <person name="Hibbett D."/>
            <person name="Martinez A.T."/>
            <person name="Grigoriev I.V."/>
        </authorList>
    </citation>
    <scope>NUCLEOTIDE SEQUENCE</scope>
    <source>
        <strain evidence="1">MF-IS2</strain>
    </source>
</reference>
<dbReference type="AlphaFoldDB" id="A0A9P5WX98"/>
<protein>
    <recommendedName>
        <fullName evidence="3">Reverse transcriptase</fullName>
    </recommendedName>
</protein>
<feature type="non-terminal residue" evidence="1">
    <location>
        <position position="67"/>
    </location>
</feature>
<name>A0A9P5WX98_9AGAR</name>
<evidence type="ECO:0008006" key="3">
    <source>
        <dbReference type="Google" id="ProtNLM"/>
    </source>
</evidence>
<dbReference type="EMBL" id="MU152260">
    <property type="protein sequence ID" value="KAF9440793.1"/>
    <property type="molecule type" value="Genomic_DNA"/>
</dbReference>
<accession>A0A9P5WX98</accession>
<comment type="caution">
    <text evidence="1">The sequence shown here is derived from an EMBL/GenBank/DDBJ whole genome shotgun (WGS) entry which is preliminary data.</text>
</comment>
<evidence type="ECO:0000313" key="2">
    <source>
        <dbReference type="Proteomes" id="UP000807342"/>
    </source>
</evidence>
<keyword evidence="2" id="KW-1185">Reference proteome</keyword>
<organism evidence="1 2">
    <name type="scientific">Macrolepiota fuliginosa MF-IS2</name>
    <dbReference type="NCBI Taxonomy" id="1400762"/>
    <lineage>
        <taxon>Eukaryota</taxon>
        <taxon>Fungi</taxon>
        <taxon>Dikarya</taxon>
        <taxon>Basidiomycota</taxon>
        <taxon>Agaricomycotina</taxon>
        <taxon>Agaricomycetes</taxon>
        <taxon>Agaricomycetidae</taxon>
        <taxon>Agaricales</taxon>
        <taxon>Agaricineae</taxon>
        <taxon>Agaricaceae</taxon>
        <taxon>Macrolepiota</taxon>
    </lineage>
</organism>
<feature type="non-terminal residue" evidence="1">
    <location>
        <position position="1"/>
    </location>
</feature>
<dbReference type="Proteomes" id="UP000807342">
    <property type="component" value="Unassembled WGS sequence"/>
</dbReference>
<evidence type="ECO:0000313" key="1">
    <source>
        <dbReference type="EMBL" id="KAF9440793.1"/>
    </source>
</evidence>
<proteinExistence type="predicted"/>
<gene>
    <name evidence="1" type="ORF">P691DRAFT_632430</name>
</gene>
<sequence length="67" mass="7799">CHTGHRYFRDFYHSHTTSDDTSCPCGEYIQTHEHIIHSCPTYEKYHQILRDVSDSLYLPDILGTKAG</sequence>